<dbReference type="GO" id="GO:0002161">
    <property type="term" value="F:aminoacyl-tRNA deacylase activity"/>
    <property type="evidence" value="ECO:0007669"/>
    <property type="project" value="TreeGrafter"/>
</dbReference>
<dbReference type="Pfam" id="PF01411">
    <property type="entry name" value="tRNA-synt_2c"/>
    <property type="match status" value="1"/>
</dbReference>
<keyword evidence="5 11" id="KW-0547">Nucleotide-binding</keyword>
<evidence type="ECO:0000313" key="15">
    <source>
        <dbReference type="Proteomes" id="UP000030125"/>
    </source>
</evidence>
<evidence type="ECO:0000256" key="7">
    <source>
        <dbReference type="ARBA" id="ARBA00022840"/>
    </source>
</evidence>
<evidence type="ECO:0000256" key="2">
    <source>
        <dbReference type="ARBA" id="ARBA00022555"/>
    </source>
</evidence>
<keyword evidence="4 11" id="KW-0479">Metal-binding</keyword>
<dbReference type="InterPro" id="IPR018163">
    <property type="entry name" value="Thr/Ala-tRNA-synth_IIc_edit"/>
</dbReference>
<evidence type="ECO:0000313" key="14">
    <source>
        <dbReference type="EMBL" id="KGN78507.1"/>
    </source>
</evidence>
<evidence type="ECO:0000256" key="4">
    <source>
        <dbReference type="ARBA" id="ARBA00022723"/>
    </source>
</evidence>
<dbReference type="GO" id="GO:0005737">
    <property type="term" value="C:cytoplasm"/>
    <property type="evidence" value="ECO:0007669"/>
    <property type="project" value="UniProtKB-SubCell"/>
</dbReference>
<dbReference type="Pfam" id="PF02272">
    <property type="entry name" value="DHHA1"/>
    <property type="match status" value="1"/>
</dbReference>
<dbReference type="Gene3D" id="3.30.980.10">
    <property type="entry name" value="Threonyl-trna Synthetase, Chain A, domain 2"/>
    <property type="match status" value="1"/>
</dbReference>
<dbReference type="InterPro" id="IPR018162">
    <property type="entry name" value="Ala-tRNA-ligase_IIc_anticod-bd"/>
</dbReference>
<dbReference type="FunFam" id="3.10.310.40:FF:000001">
    <property type="entry name" value="Alanine--tRNA ligase"/>
    <property type="match status" value="1"/>
</dbReference>
<comment type="function">
    <text evidence="11">Catalyzes the attachment of alanine to tRNA(Ala) in a two-step reaction: alanine is first activated by ATP to form Ala-AMP and then transferred to the acceptor end of tRNA(Ala). Also edits incorrectly charged Ser-tRNA(Ala) and Gly-tRNA(Ala) via its editing domain.</text>
</comment>
<dbReference type="GO" id="GO:0004813">
    <property type="term" value="F:alanine-tRNA ligase activity"/>
    <property type="evidence" value="ECO:0007669"/>
    <property type="project" value="UniProtKB-UniRule"/>
</dbReference>
<evidence type="ECO:0000256" key="8">
    <source>
        <dbReference type="ARBA" id="ARBA00022884"/>
    </source>
</evidence>
<dbReference type="EC" id="6.1.1.7" evidence="11"/>
<comment type="similarity">
    <text evidence="1 11">Belongs to the class-II aminoacyl-tRNA synthetase family.</text>
</comment>
<dbReference type="SUPFAM" id="SSF101353">
    <property type="entry name" value="Putative anticodon-binding domain of alanyl-tRNA synthetase (AlaRS)"/>
    <property type="match status" value="1"/>
</dbReference>
<gene>
    <name evidence="11" type="primary">alaS</name>
    <name evidence="14" type="ORF">HQ35_09835</name>
</gene>
<dbReference type="Gene3D" id="3.30.54.20">
    <property type="match status" value="1"/>
</dbReference>
<comment type="catalytic activity">
    <reaction evidence="11">
        <text>tRNA(Ala) + L-alanine + ATP = L-alanyl-tRNA(Ala) + AMP + diphosphate</text>
        <dbReference type="Rhea" id="RHEA:12540"/>
        <dbReference type="Rhea" id="RHEA-COMP:9657"/>
        <dbReference type="Rhea" id="RHEA-COMP:9923"/>
        <dbReference type="ChEBI" id="CHEBI:30616"/>
        <dbReference type="ChEBI" id="CHEBI:33019"/>
        <dbReference type="ChEBI" id="CHEBI:57972"/>
        <dbReference type="ChEBI" id="CHEBI:78442"/>
        <dbReference type="ChEBI" id="CHEBI:78497"/>
        <dbReference type="ChEBI" id="CHEBI:456215"/>
        <dbReference type="EC" id="6.1.1.7"/>
    </reaction>
</comment>
<organism evidence="14 15">
    <name type="scientific">Porphyromonas cangingivalis</name>
    <dbReference type="NCBI Taxonomy" id="36874"/>
    <lineage>
        <taxon>Bacteria</taxon>
        <taxon>Pseudomonadati</taxon>
        <taxon>Bacteroidota</taxon>
        <taxon>Bacteroidia</taxon>
        <taxon>Bacteroidales</taxon>
        <taxon>Porphyromonadaceae</taxon>
        <taxon>Porphyromonas</taxon>
    </lineage>
</organism>
<dbReference type="InterPro" id="IPR023033">
    <property type="entry name" value="Ala_tRNA_ligase_euk/bac"/>
</dbReference>
<dbReference type="SUPFAM" id="SSF55681">
    <property type="entry name" value="Class II aaRS and biotin synthetases"/>
    <property type="match status" value="1"/>
</dbReference>
<feature type="domain" description="Alanyl-transfer RNA synthetases family profile" evidence="13">
    <location>
        <begin position="2"/>
        <end position="712"/>
    </location>
</feature>
<dbReference type="InterPro" id="IPR018164">
    <property type="entry name" value="Ala-tRNA-synth_IIc_N"/>
</dbReference>
<dbReference type="GO" id="GO:0005524">
    <property type="term" value="F:ATP binding"/>
    <property type="evidence" value="ECO:0007669"/>
    <property type="project" value="UniProtKB-UniRule"/>
</dbReference>
<dbReference type="SMART" id="SM00863">
    <property type="entry name" value="tRNA_SAD"/>
    <property type="match status" value="1"/>
</dbReference>
<evidence type="ECO:0000256" key="6">
    <source>
        <dbReference type="ARBA" id="ARBA00022833"/>
    </source>
</evidence>
<evidence type="ECO:0000256" key="9">
    <source>
        <dbReference type="ARBA" id="ARBA00022917"/>
    </source>
</evidence>
<dbReference type="Gene3D" id="3.10.310.40">
    <property type="match status" value="1"/>
</dbReference>
<comment type="domain">
    <text evidence="11">Consists of three domains; the N-terminal catalytic domain, the editing domain and the C-terminal C-Ala domain. The editing domain removes incorrectly charged amino acids, while the C-Ala domain, along with tRNA(Ala), serves as a bridge to cooperatively bring together the editing and aminoacylation centers thus stimulating deacylation of misacylated tRNAs.</text>
</comment>
<dbReference type="InterPro" id="IPR018165">
    <property type="entry name" value="Ala-tRNA-synth_IIc_core"/>
</dbReference>
<comment type="cofactor">
    <cofactor evidence="11">
        <name>Zn(2+)</name>
        <dbReference type="ChEBI" id="CHEBI:29105"/>
    </cofactor>
    <text evidence="11">Binds 1 zinc ion per subunit.</text>
</comment>
<dbReference type="GO" id="GO:0008270">
    <property type="term" value="F:zinc ion binding"/>
    <property type="evidence" value="ECO:0007669"/>
    <property type="project" value="UniProtKB-UniRule"/>
</dbReference>
<accession>A0A099WU36</accession>
<dbReference type="PROSITE" id="PS50860">
    <property type="entry name" value="AA_TRNA_LIGASE_II_ALA"/>
    <property type="match status" value="1"/>
</dbReference>
<dbReference type="Pfam" id="PF07973">
    <property type="entry name" value="tRNA_SAD"/>
    <property type="match status" value="1"/>
</dbReference>
<dbReference type="InterPro" id="IPR050058">
    <property type="entry name" value="Ala-tRNA_ligase"/>
</dbReference>
<keyword evidence="8 11" id="KW-0694">RNA-binding</keyword>
<dbReference type="InterPro" id="IPR012947">
    <property type="entry name" value="tRNA_SAD"/>
</dbReference>
<dbReference type="PRINTS" id="PR00980">
    <property type="entry name" value="TRNASYNTHALA"/>
</dbReference>
<evidence type="ECO:0000259" key="13">
    <source>
        <dbReference type="PROSITE" id="PS50860"/>
    </source>
</evidence>
<feature type="binding site" evidence="11">
    <location>
        <position position="567"/>
    </location>
    <ligand>
        <name>Zn(2+)</name>
        <dbReference type="ChEBI" id="CHEBI:29105"/>
    </ligand>
</feature>
<keyword evidence="11" id="KW-0963">Cytoplasm</keyword>
<evidence type="ECO:0000256" key="5">
    <source>
        <dbReference type="ARBA" id="ARBA00022741"/>
    </source>
</evidence>
<dbReference type="InterPro" id="IPR003156">
    <property type="entry name" value="DHHA1_dom"/>
</dbReference>
<dbReference type="AlphaFoldDB" id="A0A099WU36"/>
<proteinExistence type="inferred from homology"/>
<name>A0A099WU36_PORCN</name>
<evidence type="ECO:0000256" key="1">
    <source>
        <dbReference type="ARBA" id="ARBA00008226"/>
    </source>
</evidence>
<dbReference type="Proteomes" id="UP000030125">
    <property type="component" value="Unassembled WGS sequence"/>
</dbReference>
<comment type="subcellular location">
    <subcellularLocation>
        <location evidence="11">Cytoplasm</location>
    </subcellularLocation>
</comment>
<dbReference type="OrthoDB" id="9803884at2"/>
<keyword evidence="9 11" id="KW-0648">Protein biosynthesis</keyword>
<dbReference type="SUPFAM" id="SSF55186">
    <property type="entry name" value="ThrRS/AlaRS common domain"/>
    <property type="match status" value="1"/>
</dbReference>
<dbReference type="Gene3D" id="3.30.930.10">
    <property type="entry name" value="Bira Bifunctional Protein, Domain 2"/>
    <property type="match status" value="1"/>
</dbReference>
<dbReference type="STRING" id="36874.HQ34_06625"/>
<protein>
    <recommendedName>
        <fullName evidence="11">Alanine--tRNA ligase</fullName>
        <ecNumber evidence="11">6.1.1.7</ecNumber>
    </recommendedName>
    <alternativeName>
        <fullName evidence="11">Alanyl-tRNA synthetase</fullName>
        <shortName evidence="11">AlaRS</shortName>
    </alternativeName>
</protein>
<dbReference type="eggNOG" id="COG0013">
    <property type="taxonomic scope" value="Bacteria"/>
</dbReference>
<keyword evidence="3 11" id="KW-0436">Ligase</keyword>
<dbReference type="GO" id="GO:0006419">
    <property type="term" value="P:alanyl-tRNA aminoacylation"/>
    <property type="evidence" value="ECO:0007669"/>
    <property type="project" value="UniProtKB-UniRule"/>
</dbReference>
<dbReference type="Gene3D" id="2.40.30.130">
    <property type="match status" value="1"/>
</dbReference>
<dbReference type="FunFam" id="3.30.930.10:FF:000011">
    <property type="entry name" value="Alanine--tRNA ligase, cytoplasmic"/>
    <property type="match status" value="1"/>
</dbReference>
<dbReference type="InterPro" id="IPR009000">
    <property type="entry name" value="Transl_B-barrel_sf"/>
</dbReference>
<keyword evidence="7 11" id="KW-0067">ATP-binding</keyword>
<dbReference type="InterPro" id="IPR002318">
    <property type="entry name" value="Ala-tRNA-lgiase_IIc"/>
</dbReference>
<evidence type="ECO:0000256" key="12">
    <source>
        <dbReference type="SAM" id="Coils"/>
    </source>
</evidence>
<keyword evidence="12" id="KW-0175">Coiled coil</keyword>
<keyword evidence="6 11" id="KW-0862">Zinc</keyword>
<dbReference type="PANTHER" id="PTHR11777:SF9">
    <property type="entry name" value="ALANINE--TRNA LIGASE, CYTOPLASMIC"/>
    <property type="match status" value="1"/>
</dbReference>
<dbReference type="FunFam" id="3.30.54.20:FF:000001">
    <property type="entry name" value="Alanine--tRNA ligase"/>
    <property type="match status" value="1"/>
</dbReference>
<dbReference type="RefSeq" id="WP_036847231.1">
    <property type="nucleotide sequence ID" value="NZ_JQJD01000060.1"/>
</dbReference>
<evidence type="ECO:0000256" key="3">
    <source>
        <dbReference type="ARBA" id="ARBA00022598"/>
    </source>
</evidence>
<keyword evidence="15" id="KW-1185">Reference proteome</keyword>
<dbReference type="CDD" id="cd00673">
    <property type="entry name" value="AlaRS_core"/>
    <property type="match status" value="1"/>
</dbReference>
<sequence length="877" mass="98605">MYTSKQIRQLFLDFFKSKGHHIVPSAPMVIKDDPTLMFTNAGMNQFKDVILGNTPIKYPRVADSQKCLRVSGKHNDLEEVGRDTYHHTMFEMLGNWSFGDYFKKEAIEYAWELLVDVYKLDPDRLYVTVFEGAPEEGLERDNEAEAFWRRVLPADRIINGNKKDNFWEMGDTGPCGPCSEIHIDLRSDAERAAVPGVSLVNHDHPQVIEIWNLVFMQYNRMADGRLEALPNKVIDTGMGFERLCMALQGKTSNYDTDVFTPMISAISSLVHVPYGHTEAQDIAMRVIADHIRTIAFSITDGQLPSNAKAGYVIRRILRRAVRYGYTFLGQKQAFVYKLVPVLLSSMGEAYPELVQQEQIITKVIKEEEESFLRTLETGIHILDSYVEKEMDGGKKSSVLPGSVLFELYDTYGFPVDLTELILREKGLTADVAGFETEMQKQKERARNAAAIEADDWVMVGEGDVDFVGYDHNESKTHIVRYRKIKKKGKDLYQVILTHSPFYAEMGGQIGDRGELRGMANQEVVYVEDTVRENNLPIHIMTKLPADLTQEFHASIDSRRRRRIECNHSATHLMHLALRQVLGTHVEQKGSFVSDDVLRFDFSHFSKMTREEIRKVENLVSDMIRANFPIDERRCVPMSEAKEMGAMALFGEKYGEEVRVIRFGDSIELCGGTHVPATGVIGSFRIVSESSIAAGIRRIEAVTGEAADAYNDKLQDLIYDLQGLFQNSPNLKQAVQKLISEDEQIRKELREAMDERKERLKKELLAAPKVVGDVHVYVVPFTLKADIAKDIAFAVKAAETKEFVYIANSIDSDKCTLTLMLSEGLVAQGHNASNLVRAAGKFIQGGGGGQPAFATAGGKRPEGLSEANDFILAELGLQ</sequence>
<dbReference type="EMBL" id="JQJD01000060">
    <property type="protein sequence ID" value="KGN78507.1"/>
    <property type="molecule type" value="Genomic_DNA"/>
</dbReference>
<reference evidence="14 15" key="1">
    <citation type="submission" date="2014-08" db="EMBL/GenBank/DDBJ databases">
        <title>Porphyromonas cangingivalis strain:COT-109_OH1386 Genome sequencing.</title>
        <authorList>
            <person name="Wallis C."/>
            <person name="Deusch O."/>
            <person name="O'Flynn C."/>
            <person name="Davis I."/>
            <person name="Jospin G."/>
            <person name="Darling A.E."/>
            <person name="Coil D.A."/>
            <person name="Alexiev A."/>
            <person name="Horsfall A."/>
            <person name="Kirkwood N."/>
            <person name="Harris S."/>
            <person name="Eisen J.A."/>
        </authorList>
    </citation>
    <scope>NUCLEOTIDE SEQUENCE [LARGE SCALE GENOMIC DNA]</scope>
    <source>
        <strain evidence="15">COT-109 OH1386</strain>
    </source>
</reference>
<keyword evidence="2 11" id="KW-0820">tRNA-binding</keyword>
<feature type="binding site" evidence="11">
    <location>
        <position position="669"/>
    </location>
    <ligand>
        <name>Zn(2+)</name>
        <dbReference type="ChEBI" id="CHEBI:29105"/>
    </ligand>
</feature>
<feature type="coiled-coil region" evidence="12">
    <location>
        <begin position="734"/>
        <end position="765"/>
    </location>
</feature>
<dbReference type="HAMAP" id="MF_00036_B">
    <property type="entry name" value="Ala_tRNA_synth_B"/>
    <property type="match status" value="1"/>
</dbReference>
<feature type="binding site" evidence="11">
    <location>
        <position position="673"/>
    </location>
    <ligand>
        <name>Zn(2+)</name>
        <dbReference type="ChEBI" id="CHEBI:29105"/>
    </ligand>
</feature>
<dbReference type="SUPFAM" id="SSF50447">
    <property type="entry name" value="Translation proteins"/>
    <property type="match status" value="1"/>
</dbReference>
<feature type="binding site" evidence="11">
    <location>
        <position position="571"/>
    </location>
    <ligand>
        <name>Zn(2+)</name>
        <dbReference type="ChEBI" id="CHEBI:29105"/>
    </ligand>
</feature>
<dbReference type="InterPro" id="IPR045864">
    <property type="entry name" value="aa-tRNA-synth_II/BPL/LPL"/>
</dbReference>
<evidence type="ECO:0000256" key="11">
    <source>
        <dbReference type="HAMAP-Rule" id="MF_00036"/>
    </source>
</evidence>
<comment type="caution">
    <text evidence="14">The sequence shown here is derived from an EMBL/GenBank/DDBJ whole genome shotgun (WGS) entry which is preliminary data.</text>
</comment>
<keyword evidence="10 11" id="KW-0030">Aminoacyl-tRNA synthetase</keyword>
<dbReference type="NCBIfam" id="TIGR00344">
    <property type="entry name" value="alaS"/>
    <property type="match status" value="1"/>
</dbReference>
<dbReference type="PANTHER" id="PTHR11777">
    <property type="entry name" value="ALANYL-TRNA SYNTHETASE"/>
    <property type="match status" value="1"/>
</dbReference>
<evidence type="ECO:0000256" key="10">
    <source>
        <dbReference type="ARBA" id="ARBA00023146"/>
    </source>
</evidence>
<dbReference type="GO" id="GO:0000049">
    <property type="term" value="F:tRNA binding"/>
    <property type="evidence" value="ECO:0007669"/>
    <property type="project" value="UniProtKB-KW"/>
</dbReference>
<dbReference type="FunFam" id="3.30.980.10:FF:000004">
    <property type="entry name" value="Alanine--tRNA ligase, cytoplasmic"/>
    <property type="match status" value="1"/>
</dbReference>